<keyword evidence="1 6" id="KW-0732">Signal</keyword>
<dbReference type="InParanoid" id="A0A672PEW0"/>
<accession>A0A672PEW0</accession>
<name>A0A672PEW0_SINGR</name>
<sequence>MRWLNFTALTVPVIHTLIFTGTNIKPMDSQFTCSVNSRLDQAAWYRQYPAAKPEFLLFVTEYSKFKERFHANLSTTSVPLTIQDVRVSDSAVYYCALRPTGDIHSTFKGVI</sequence>
<dbReference type="Ensembl" id="ENSSGRT00000065482.1">
    <property type="protein sequence ID" value="ENSSGRP00000061378.1"/>
    <property type="gene ID" value="ENSSGRG00000031827.1"/>
</dbReference>
<dbReference type="GO" id="GO:0042101">
    <property type="term" value="C:T cell receptor complex"/>
    <property type="evidence" value="ECO:0007669"/>
    <property type="project" value="UniProtKB-KW"/>
</dbReference>
<feature type="chain" id="PRO_5025574644" description="Ig-like domain-containing protein" evidence="6">
    <location>
        <begin position="17"/>
        <end position="111"/>
    </location>
</feature>
<dbReference type="InterPro" id="IPR036179">
    <property type="entry name" value="Ig-like_dom_sf"/>
</dbReference>
<dbReference type="SMART" id="SM00406">
    <property type="entry name" value="IGv"/>
    <property type="match status" value="1"/>
</dbReference>
<keyword evidence="5" id="KW-1279">T cell receptor</keyword>
<dbReference type="Pfam" id="PF07686">
    <property type="entry name" value="V-set"/>
    <property type="match status" value="1"/>
</dbReference>
<evidence type="ECO:0000256" key="3">
    <source>
        <dbReference type="ARBA" id="ARBA00023170"/>
    </source>
</evidence>
<dbReference type="Proteomes" id="UP000472262">
    <property type="component" value="Unassembled WGS sequence"/>
</dbReference>
<reference evidence="8" key="2">
    <citation type="submission" date="2025-09" db="UniProtKB">
        <authorList>
            <consortium name="Ensembl"/>
        </authorList>
    </citation>
    <scope>IDENTIFICATION</scope>
</reference>
<proteinExistence type="predicted"/>
<evidence type="ECO:0000259" key="7">
    <source>
        <dbReference type="PROSITE" id="PS50835"/>
    </source>
</evidence>
<keyword evidence="3" id="KW-0675">Receptor</keyword>
<keyword evidence="4" id="KW-0393">Immunoglobulin domain</keyword>
<evidence type="ECO:0000256" key="1">
    <source>
        <dbReference type="ARBA" id="ARBA00022729"/>
    </source>
</evidence>
<evidence type="ECO:0000313" key="9">
    <source>
        <dbReference type="Proteomes" id="UP000472262"/>
    </source>
</evidence>
<keyword evidence="9" id="KW-1185">Reference proteome</keyword>
<dbReference type="Gene3D" id="2.60.40.10">
    <property type="entry name" value="Immunoglobulins"/>
    <property type="match status" value="1"/>
</dbReference>
<evidence type="ECO:0000256" key="5">
    <source>
        <dbReference type="ARBA" id="ARBA00043266"/>
    </source>
</evidence>
<dbReference type="InterPro" id="IPR007110">
    <property type="entry name" value="Ig-like_dom"/>
</dbReference>
<evidence type="ECO:0000313" key="8">
    <source>
        <dbReference type="Ensembl" id="ENSSGRP00000061378.1"/>
    </source>
</evidence>
<dbReference type="SUPFAM" id="SSF48726">
    <property type="entry name" value="Immunoglobulin"/>
    <property type="match status" value="1"/>
</dbReference>
<feature type="signal peptide" evidence="6">
    <location>
        <begin position="1"/>
        <end position="16"/>
    </location>
</feature>
<feature type="domain" description="Ig-like" evidence="7">
    <location>
        <begin position="12"/>
        <end position="95"/>
    </location>
</feature>
<dbReference type="AlphaFoldDB" id="A0A672PEW0"/>
<dbReference type="PANTHER" id="PTHR19367">
    <property type="entry name" value="T-CELL RECEPTOR ALPHA CHAIN V REGION"/>
    <property type="match status" value="1"/>
</dbReference>
<evidence type="ECO:0000256" key="2">
    <source>
        <dbReference type="ARBA" id="ARBA00023130"/>
    </source>
</evidence>
<organism evidence="8 9">
    <name type="scientific">Sinocyclocheilus grahami</name>
    <name type="common">Dianchi golden-line fish</name>
    <name type="synonym">Barbus grahami</name>
    <dbReference type="NCBI Taxonomy" id="75366"/>
    <lineage>
        <taxon>Eukaryota</taxon>
        <taxon>Metazoa</taxon>
        <taxon>Chordata</taxon>
        <taxon>Craniata</taxon>
        <taxon>Vertebrata</taxon>
        <taxon>Euteleostomi</taxon>
        <taxon>Actinopterygii</taxon>
        <taxon>Neopterygii</taxon>
        <taxon>Teleostei</taxon>
        <taxon>Ostariophysi</taxon>
        <taxon>Cypriniformes</taxon>
        <taxon>Cyprinidae</taxon>
        <taxon>Cyprininae</taxon>
        <taxon>Sinocyclocheilus</taxon>
    </lineage>
</organism>
<dbReference type="GO" id="GO:0002250">
    <property type="term" value="P:adaptive immune response"/>
    <property type="evidence" value="ECO:0007669"/>
    <property type="project" value="UniProtKB-KW"/>
</dbReference>
<dbReference type="InterPro" id="IPR051287">
    <property type="entry name" value="TCR_variable_region"/>
</dbReference>
<evidence type="ECO:0000256" key="4">
    <source>
        <dbReference type="ARBA" id="ARBA00023319"/>
    </source>
</evidence>
<reference evidence="8" key="1">
    <citation type="submission" date="2025-08" db="UniProtKB">
        <authorList>
            <consortium name="Ensembl"/>
        </authorList>
    </citation>
    <scope>IDENTIFICATION</scope>
</reference>
<evidence type="ECO:0000256" key="6">
    <source>
        <dbReference type="SAM" id="SignalP"/>
    </source>
</evidence>
<dbReference type="PANTHER" id="PTHR19367:SF18">
    <property type="entry name" value="T CELL RECEPTOR ALPHA VARIABLE 16"/>
    <property type="match status" value="1"/>
</dbReference>
<dbReference type="InterPro" id="IPR013106">
    <property type="entry name" value="Ig_V-set"/>
</dbReference>
<keyword evidence="2" id="KW-1064">Adaptive immunity</keyword>
<protein>
    <recommendedName>
        <fullName evidence="7">Ig-like domain-containing protein</fullName>
    </recommendedName>
</protein>
<dbReference type="InterPro" id="IPR013783">
    <property type="entry name" value="Ig-like_fold"/>
</dbReference>
<dbReference type="PROSITE" id="PS50835">
    <property type="entry name" value="IG_LIKE"/>
    <property type="match status" value="1"/>
</dbReference>
<keyword evidence="5" id="KW-0391">Immunity</keyword>